<keyword evidence="5 7" id="KW-0408">Iron</keyword>
<evidence type="ECO:0000256" key="3">
    <source>
        <dbReference type="ARBA" id="ARBA00022723"/>
    </source>
</evidence>
<keyword evidence="3 7" id="KW-0479">Metal-binding</keyword>
<dbReference type="InterPro" id="IPR002401">
    <property type="entry name" value="Cyt_P450_E_grp-I"/>
</dbReference>
<evidence type="ECO:0000313" key="9">
    <source>
        <dbReference type="EMBL" id="USW53498.1"/>
    </source>
</evidence>
<evidence type="ECO:0000256" key="2">
    <source>
        <dbReference type="ARBA" id="ARBA00010617"/>
    </source>
</evidence>
<dbReference type="GO" id="GO:0020037">
    <property type="term" value="F:heme binding"/>
    <property type="evidence" value="ECO:0007669"/>
    <property type="project" value="InterPro"/>
</dbReference>
<comment type="similarity">
    <text evidence="2 8">Belongs to the cytochrome P450 family.</text>
</comment>
<dbReference type="PANTHER" id="PTHR24305:SF157">
    <property type="entry name" value="N-ACETYLTRYPTOPHAN 6-HYDROXYLASE IVOC-RELATED"/>
    <property type="match status" value="1"/>
</dbReference>
<dbReference type="InterPro" id="IPR036396">
    <property type="entry name" value="Cyt_P450_sf"/>
</dbReference>
<evidence type="ECO:0000256" key="4">
    <source>
        <dbReference type="ARBA" id="ARBA00023002"/>
    </source>
</evidence>
<dbReference type="PRINTS" id="PR00463">
    <property type="entry name" value="EP450I"/>
</dbReference>
<dbReference type="Pfam" id="PF00067">
    <property type="entry name" value="p450"/>
    <property type="match status" value="2"/>
</dbReference>
<dbReference type="InterPro" id="IPR017972">
    <property type="entry name" value="Cyt_P450_CS"/>
</dbReference>
<proteinExistence type="inferred from homology"/>
<evidence type="ECO:0000256" key="6">
    <source>
        <dbReference type="ARBA" id="ARBA00023033"/>
    </source>
</evidence>
<reference evidence="9" key="1">
    <citation type="submission" date="2022-06" db="EMBL/GenBank/DDBJ databases">
        <title>Complete genome sequences of two strains of the flax pathogen Septoria linicola.</title>
        <authorList>
            <person name="Lapalu N."/>
            <person name="Simon A."/>
            <person name="Demenou B."/>
            <person name="Paumier D."/>
            <person name="Guillot M.-P."/>
            <person name="Gout L."/>
            <person name="Valade R."/>
        </authorList>
    </citation>
    <scope>NUCLEOTIDE SEQUENCE</scope>
    <source>
        <strain evidence="9">SE15195</strain>
    </source>
</reference>
<comment type="cofactor">
    <cofactor evidence="1 7">
        <name>heme</name>
        <dbReference type="ChEBI" id="CHEBI:30413"/>
    </cofactor>
</comment>
<protein>
    <submittedName>
        <fullName evidence="9">Cytochrome P450</fullName>
    </submittedName>
</protein>
<name>A0A9Q9AUL8_9PEZI</name>
<dbReference type="GO" id="GO:0004497">
    <property type="term" value="F:monooxygenase activity"/>
    <property type="evidence" value="ECO:0007669"/>
    <property type="project" value="UniProtKB-KW"/>
</dbReference>
<evidence type="ECO:0000313" key="10">
    <source>
        <dbReference type="Proteomes" id="UP001056384"/>
    </source>
</evidence>
<keyword evidence="6 8" id="KW-0503">Monooxygenase</keyword>
<dbReference type="AlphaFoldDB" id="A0A9Q9AUL8"/>
<dbReference type="SUPFAM" id="SSF48264">
    <property type="entry name" value="Cytochrome P450"/>
    <property type="match status" value="1"/>
</dbReference>
<evidence type="ECO:0000256" key="1">
    <source>
        <dbReference type="ARBA" id="ARBA00001971"/>
    </source>
</evidence>
<feature type="binding site" description="axial binding residue" evidence="7">
    <location>
        <position position="507"/>
    </location>
    <ligand>
        <name>heme</name>
        <dbReference type="ChEBI" id="CHEBI:30413"/>
    </ligand>
    <ligandPart>
        <name>Fe</name>
        <dbReference type="ChEBI" id="CHEBI:18248"/>
    </ligandPart>
</feature>
<accession>A0A9Q9AUL8</accession>
<dbReference type="PANTHER" id="PTHR24305">
    <property type="entry name" value="CYTOCHROME P450"/>
    <property type="match status" value="1"/>
</dbReference>
<dbReference type="GO" id="GO:0016705">
    <property type="term" value="F:oxidoreductase activity, acting on paired donors, with incorporation or reduction of molecular oxygen"/>
    <property type="evidence" value="ECO:0007669"/>
    <property type="project" value="InterPro"/>
</dbReference>
<dbReference type="InterPro" id="IPR001128">
    <property type="entry name" value="Cyt_P450"/>
</dbReference>
<dbReference type="Proteomes" id="UP001056384">
    <property type="component" value="Chromosome 5"/>
</dbReference>
<dbReference type="PRINTS" id="PR00385">
    <property type="entry name" value="P450"/>
</dbReference>
<dbReference type="EMBL" id="CP099422">
    <property type="protein sequence ID" value="USW53498.1"/>
    <property type="molecule type" value="Genomic_DNA"/>
</dbReference>
<gene>
    <name evidence="9" type="ORF">Slin15195_G068170</name>
</gene>
<evidence type="ECO:0000256" key="5">
    <source>
        <dbReference type="ARBA" id="ARBA00023004"/>
    </source>
</evidence>
<organism evidence="9 10">
    <name type="scientific">Septoria linicola</name>
    <dbReference type="NCBI Taxonomy" id="215465"/>
    <lineage>
        <taxon>Eukaryota</taxon>
        <taxon>Fungi</taxon>
        <taxon>Dikarya</taxon>
        <taxon>Ascomycota</taxon>
        <taxon>Pezizomycotina</taxon>
        <taxon>Dothideomycetes</taxon>
        <taxon>Dothideomycetidae</taxon>
        <taxon>Mycosphaerellales</taxon>
        <taxon>Mycosphaerellaceae</taxon>
        <taxon>Septoria</taxon>
    </lineage>
</organism>
<dbReference type="CDD" id="cd11062">
    <property type="entry name" value="CYP58-like"/>
    <property type="match status" value="1"/>
</dbReference>
<sequence>MIMLLNIASALLIAWLTTKLYSIVYNLFFSPLASFPGPKTVSTGRFKAYQELYLGRNWIDVLRELHAVYGDVVRVGPNELHFSSPSAYHEIYNNTNRWDKEPSLYHSFGEDRSSFGFLTYREAKQRKDVLAPLFSKRAIADLQGLVKEKISRLCQALERDYGRGDGEGGRRSSDMLFALRCFTLDTIMGYCFAKDVESTEAEDFQAPTVVAMDASLPGFVLFRHFDLIRRMVFSMPGWLTKLTNPALAGLVDLQELLGAQVNEVVQNPASLQTTSHPTIYHRLMDPEINKAAGVPSPGSLYEEAQALFFGGAESAANTAMIGIFHILRNPAIHARLLSELQTVWKDEPDLTCPSPTCNSTITELEVIDNINPNAGSFHCKSCTTPLISTEPASFIPSIDRLERLPYLTAIIKESLRLSPSVPAPLPRIVPSTSGTTPTVISNRTIPPGTIVGMSHLFVHSSPEIFSSPETFNPERWLQKESGDDSGKSAAAALEKWLVAFSRGPRSCLGQNLGMCELYFAFAVLFWKLDMELDGTTEEDLRYRECFLPAFQGRHMRAFCRPVVR</sequence>
<keyword evidence="4 8" id="KW-0560">Oxidoreductase</keyword>
<dbReference type="Gene3D" id="1.10.630.10">
    <property type="entry name" value="Cytochrome P450"/>
    <property type="match status" value="1"/>
</dbReference>
<dbReference type="GO" id="GO:0005506">
    <property type="term" value="F:iron ion binding"/>
    <property type="evidence" value="ECO:0007669"/>
    <property type="project" value="InterPro"/>
</dbReference>
<evidence type="ECO:0000256" key="7">
    <source>
        <dbReference type="PIRSR" id="PIRSR602401-1"/>
    </source>
</evidence>
<keyword evidence="10" id="KW-1185">Reference proteome</keyword>
<dbReference type="InterPro" id="IPR050121">
    <property type="entry name" value="Cytochrome_P450_monoxygenase"/>
</dbReference>
<keyword evidence="7 8" id="KW-0349">Heme</keyword>
<evidence type="ECO:0000256" key="8">
    <source>
        <dbReference type="RuleBase" id="RU000461"/>
    </source>
</evidence>
<dbReference type="PROSITE" id="PS00086">
    <property type="entry name" value="CYTOCHROME_P450"/>
    <property type="match status" value="1"/>
</dbReference>